<accession>A0A927GBI9</accession>
<feature type="region of interest" description="Disordered" evidence="1">
    <location>
        <begin position="310"/>
        <end position="329"/>
    </location>
</feature>
<keyword evidence="3" id="KW-0732">Signal</keyword>
<keyword evidence="5" id="KW-1185">Reference proteome</keyword>
<proteinExistence type="predicted"/>
<gene>
    <name evidence="4" type="ORF">IC230_02495</name>
</gene>
<dbReference type="AlphaFoldDB" id="A0A927GBI9"/>
<comment type="caution">
    <text evidence="4">The sequence shown here is derived from an EMBL/GenBank/DDBJ whole genome shotgun (WGS) entry which is preliminary data.</text>
</comment>
<dbReference type="EMBL" id="JACXAA010000001">
    <property type="protein sequence ID" value="MBD2751747.1"/>
    <property type="molecule type" value="Genomic_DNA"/>
</dbReference>
<feature type="signal peptide" evidence="3">
    <location>
        <begin position="1"/>
        <end position="20"/>
    </location>
</feature>
<evidence type="ECO:0000313" key="5">
    <source>
        <dbReference type="Proteomes" id="UP000653797"/>
    </source>
</evidence>
<keyword evidence="2" id="KW-0812">Transmembrane</keyword>
<evidence type="ECO:0008006" key="6">
    <source>
        <dbReference type="Google" id="ProtNLM"/>
    </source>
</evidence>
<dbReference type="RefSeq" id="WP_191037381.1">
    <property type="nucleotide sequence ID" value="NZ_JACXAA010000001.1"/>
</dbReference>
<evidence type="ECO:0000256" key="3">
    <source>
        <dbReference type="SAM" id="SignalP"/>
    </source>
</evidence>
<dbReference type="Proteomes" id="UP000653797">
    <property type="component" value="Unassembled WGS sequence"/>
</dbReference>
<organism evidence="4 5">
    <name type="scientific">Spirosoma validum</name>
    <dbReference type="NCBI Taxonomy" id="2771355"/>
    <lineage>
        <taxon>Bacteria</taxon>
        <taxon>Pseudomonadati</taxon>
        <taxon>Bacteroidota</taxon>
        <taxon>Cytophagia</taxon>
        <taxon>Cytophagales</taxon>
        <taxon>Cytophagaceae</taxon>
        <taxon>Spirosoma</taxon>
    </lineage>
</organism>
<keyword evidence="2" id="KW-0472">Membrane</keyword>
<reference evidence="4" key="1">
    <citation type="submission" date="2020-09" db="EMBL/GenBank/DDBJ databases">
        <authorList>
            <person name="Kim M.K."/>
        </authorList>
    </citation>
    <scope>NUCLEOTIDE SEQUENCE</scope>
    <source>
        <strain evidence="4">BT704</strain>
    </source>
</reference>
<feature type="chain" id="PRO_5037067560" description="MxaA protein" evidence="3">
    <location>
        <begin position="21"/>
        <end position="329"/>
    </location>
</feature>
<evidence type="ECO:0000313" key="4">
    <source>
        <dbReference type="EMBL" id="MBD2751747.1"/>
    </source>
</evidence>
<evidence type="ECO:0000256" key="1">
    <source>
        <dbReference type="SAM" id="MobiDB-lite"/>
    </source>
</evidence>
<sequence>MKLFRCKLLAFWLLTIPSWAQQPVKSTIDGHFLTDSVEIGRPFLYSLMYRHPSQVDVLFPDTATNFLPYRVQKIDVYATQTTGNGITAISRDSAVYTLVSFETDSMQLLRVPIRIINDVDCTALWSQTDTVFLRSKLPSVQLDSTHDEPLTLATETELAPLQQQFNYTALAKGLLLVSALAALLYGLFGRIIRRQWRLYQLNRRHIRFLRNYNQLSQRLNSFTASETANQAVVLWKTYLERLDRQPYVALTTPELAERINDQRVTDALRETDRMIYGGTFSPQSQPALWTLRDVATQIYHRSRTRLQGSVNQLTDSIQQPDSAETSSFS</sequence>
<name>A0A927GBI9_9BACT</name>
<feature type="transmembrane region" description="Helical" evidence="2">
    <location>
        <begin position="169"/>
        <end position="188"/>
    </location>
</feature>
<protein>
    <recommendedName>
        <fullName evidence="6">MxaA protein</fullName>
    </recommendedName>
</protein>
<evidence type="ECO:0000256" key="2">
    <source>
        <dbReference type="SAM" id="Phobius"/>
    </source>
</evidence>
<keyword evidence="2" id="KW-1133">Transmembrane helix</keyword>